<evidence type="ECO:0000256" key="2">
    <source>
        <dbReference type="SAM" id="SignalP"/>
    </source>
</evidence>
<gene>
    <name evidence="3" type="ORF">O3P69_010399</name>
</gene>
<feature type="signal peptide" evidence="2">
    <location>
        <begin position="1"/>
        <end position="24"/>
    </location>
</feature>
<keyword evidence="2" id="KW-0732">Signal</keyword>
<reference evidence="3 4" key="1">
    <citation type="submission" date="2023-03" db="EMBL/GenBank/DDBJ databases">
        <title>High-quality genome of Scylla paramamosain provides insights in environmental adaptation.</title>
        <authorList>
            <person name="Zhang L."/>
        </authorList>
    </citation>
    <scope>NUCLEOTIDE SEQUENCE [LARGE SCALE GENOMIC DNA]</scope>
    <source>
        <strain evidence="3">LZ_2023a</strain>
        <tissue evidence="3">Muscle</tissue>
    </source>
</reference>
<keyword evidence="4" id="KW-1185">Reference proteome</keyword>
<feature type="region of interest" description="Disordered" evidence="1">
    <location>
        <begin position="328"/>
        <end position="349"/>
    </location>
</feature>
<comment type="caution">
    <text evidence="3">The sequence shown here is derived from an EMBL/GenBank/DDBJ whole genome shotgun (WGS) entry which is preliminary data.</text>
</comment>
<protein>
    <submittedName>
        <fullName evidence="3">Uncharacterized protein</fullName>
    </submittedName>
</protein>
<feature type="chain" id="PRO_5043810714" evidence="2">
    <location>
        <begin position="25"/>
        <end position="671"/>
    </location>
</feature>
<evidence type="ECO:0000313" key="4">
    <source>
        <dbReference type="Proteomes" id="UP001487740"/>
    </source>
</evidence>
<evidence type="ECO:0000313" key="3">
    <source>
        <dbReference type="EMBL" id="KAK8390659.1"/>
    </source>
</evidence>
<dbReference type="AlphaFoldDB" id="A0AAW0TSL4"/>
<dbReference type="Proteomes" id="UP001487740">
    <property type="component" value="Unassembled WGS sequence"/>
</dbReference>
<proteinExistence type="predicted"/>
<accession>A0AAW0TSL4</accession>
<organism evidence="3 4">
    <name type="scientific">Scylla paramamosain</name>
    <name type="common">Mud crab</name>
    <dbReference type="NCBI Taxonomy" id="85552"/>
    <lineage>
        <taxon>Eukaryota</taxon>
        <taxon>Metazoa</taxon>
        <taxon>Ecdysozoa</taxon>
        <taxon>Arthropoda</taxon>
        <taxon>Crustacea</taxon>
        <taxon>Multicrustacea</taxon>
        <taxon>Malacostraca</taxon>
        <taxon>Eumalacostraca</taxon>
        <taxon>Eucarida</taxon>
        <taxon>Decapoda</taxon>
        <taxon>Pleocyemata</taxon>
        <taxon>Brachyura</taxon>
        <taxon>Eubrachyura</taxon>
        <taxon>Portunoidea</taxon>
        <taxon>Portunidae</taxon>
        <taxon>Portuninae</taxon>
        <taxon>Scylla</taxon>
    </lineage>
</organism>
<evidence type="ECO:0000256" key="1">
    <source>
        <dbReference type="SAM" id="MobiDB-lite"/>
    </source>
</evidence>
<dbReference type="EMBL" id="JARAKH010000025">
    <property type="protein sequence ID" value="KAK8390659.1"/>
    <property type="molecule type" value="Genomic_DNA"/>
</dbReference>
<sequence>MNTYMLFHHLLMLMFFVVLPRLPAVPTSDSDSMMEVLVLGRVGYIPAQGTYACFTRMGGEAPDLALQYSATYTYGPSKTMATCNGDISLQTSLLDGSVAYCLPPCPGMEMIYSNPLSIVITGHDRVTRDIHAALMESIFLPDVTPTVTQLGQGVVEVQWAARPGRTYQLQLWHHLQTPAKATHTEGEVEVIGMVKTEMGEIKENIGKKECGSEAAEGAGALLAAGDGETEGSQQSSMEGLVEKRNTELCGEVKDSDISLTEDKEMNELMEDGKLFNEGGLVEKMEELLGKTVGGSLTESESEIQKGVCGVMSNETLVKIKQCYHDLDKEDDADDDDDDNDNDDDDHEEDNDDFVKFMRWRKCVALHATCTKTPSASVLAPLDISGPLTCPPGLCVYYFMNVPTSGSVSVEVMDATDAVVSSSHTPPAPSREWRSLIIDKVVVSSDGEEAELETKTLVIELGSAPQEHTQGSRETGTEESEGQTGTETESVNGDYEALIVNGHDHSQVLKTVQAECDLLGITDASSRCADHVRNVCSVSGLQALVDPEGQGPVSDMFLLLASRHTATSSLVSFTDVHVRVHKVAPGTVLVMWDREPSVQEFIVRVVLDSGETSESVTVACSKRGSDCLATFSNLTRGHYQAEVSYTRKSKIVLSSQFIMEDDIAKEQETDNK</sequence>
<feature type="region of interest" description="Disordered" evidence="1">
    <location>
        <begin position="461"/>
        <end position="488"/>
    </location>
</feature>
<name>A0AAW0TSL4_SCYPA</name>